<gene>
    <name evidence="7" type="ORF">B0T19DRAFT_385384</name>
</gene>
<keyword evidence="4" id="KW-0539">Nucleus</keyword>
<dbReference type="PANTHER" id="PTHR47424">
    <property type="entry name" value="REGULATORY PROTEIN GAL4"/>
    <property type="match status" value="1"/>
</dbReference>
<accession>A0AAE0IDK6</accession>
<reference evidence="7" key="2">
    <citation type="submission" date="2023-06" db="EMBL/GenBank/DDBJ databases">
        <authorList>
            <consortium name="Lawrence Berkeley National Laboratory"/>
            <person name="Haridas S."/>
            <person name="Hensen N."/>
            <person name="Bonometti L."/>
            <person name="Westerberg I."/>
            <person name="Brannstrom I.O."/>
            <person name="Guillou S."/>
            <person name="Cros-Aarteil S."/>
            <person name="Calhoun S."/>
            <person name="Kuo A."/>
            <person name="Mondo S."/>
            <person name="Pangilinan J."/>
            <person name="Riley R."/>
            <person name="Labutti K."/>
            <person name="Andreopoulos B."/>
            <person name="Lipzen A."/>
            <person name="Chen C."/>
            <person name="Yanf M."/>
            <person name="Daum C."/>
            <person name="Ng V."/>
            <person name="Clum A."/>
            <person name="Steindorff A."/>
            <person name="Ohm R."/>
            <person name="Martin F."/>
            <person name="Silar P."/>
            <person name="Natvig D."/>
            <person name="Lalanne C."/>
            <person name="Gautier V."/>
            <person name="Ament-Velasquez S.L."/>
            <person name="Kruys A."/>
            <person name="Hutchinson M.I."/>
            <person name="Powell A.J."/>
            <person name="Barry K."/>
            <person name="Miller A.N."/>
            <person name="Grigoriev I.V."/>
            <person name="Debuchy R."/>
            <person name="Gladieux P."/>
            <person name="Thoren M.H."/>
            <person name="Johannesson H."/>
        </authorList>
    </citation>
    <scope>NUCLEOTIDE SEQUENCE</scope>
    <source>
        <strain evidence="7">SMH4131-1</strain>
    </source>
</reference>
<evidence type="ECO:0000256" key="3">
    <source>
        <dbReference type="ARBA" id="ARBA00023163"/>
    </source>
</evidence>
<sequence>MDVNARDHPRRPSHDAEHDHDHDAASVGASDRQSQDQEPPRKRARLSCNTCKARKTKASKTRQSGTCQYCMSLGIPCEADPKSRKRPFYRVSGDVYEYSIKLLRRFVPEEELPDLTVENIQSVLQKLEHTGNSNGNSNMPPGPRQHLALTAGSPARHDDGMLHAHNDTGTHHAPADRARSHEVMEPDDHPLLQEESGCMLLDSMGKYRYVGADSSIRWNHAARTAGDPSSTHASNLKIIPPLKTGLLPPTTPEGTGGSCRGKMYLPPRALCMTYAARFFDQIHCIYWFYSSEQFYTRLDHTLEDGGTTASASWLCALYAILAMGSTRPASTREAWVDAKTSLEYLAMARDLSIAATDEADIDSIKAFGLLSLATHATCYSVTAYLHLGTAVRIGFSLGLHRDVSPKSRDSLEREWGRRLWWTIYILDHEMASRFGYPCSVVDDAVYMRTPPATEQILDPGPNTPLGFQALFVTLVQLRKRISHECFLEPAQIGGRLPISRVTSCLAALKAWQASVPTHLRWDSSLHPQHRRAVSLLHLRYWTSIISITRPFLLFTVTHAASTHSLPMIPAKRMLYEQMSATCIEGAEAGVMILRGMRAAGTLSSLILLDCHCIGEVMWILIHALQKHGGKERQGMLRFCLETLKGMEMVGWCEKVAPELEARVLESGVLDAEGEEEVGTGVGMGMGMGMVRGEETGREWHGLVLTFHRNIDGLQFDVFETLDFNARHGGLTDMDMFMDASFSGGSQFMCNNMDGGYQP</sequence>
<dbReference type="Pfam" id="PF04082">
    <property type="entry name" value="Fungal_trans"/>
    <property type="match status" value="1"/>
</dbReference>
<evidence type="ECO:0000313" key="8">
    <source>
        <dbReference type="Proteomes" id="UP001286456"/>
    </source>
</evidence>
<comment type="caution">
    <text evidence="7">The sequence shown here is derived from an EMBL/GenBank/DDBJ whole genome shotgun (WGS) entry which is preliminary data.</text>
</comment>
<dbReference type="InterPro" id="IPR007219">
    <property type="entry name" value="XnlR_reg_dom"/>
</dbReference>
<feature type="compositionally biased region" description="Basic and acidic residues" evidence="5">
    <location>
        <begin position="155"/>
        <end position="175"/>
    </location>
</feature>
<keyword evidence="3" id="KW-0804">Transcription</keyword>
<dbReference type="GO" id="GO:0008270">
    <property type="term" value="F:zinc ion binding"/>
    <property type="evidence" value="ECO:0007669"/>
    <property type="project" value="InterPro"/>
</dbReference>
<feature type="domain" description="Xylanolytic transcriptional activator regulatory" evidence="6">
    <location>
        <begin position="383"/>
        <end position="456"/>
    </location>
</feature>
<dbReference type="GO" id="GO:0000981">
    <property type="term" value="F:DNA-binding transcription factor activity, RNA polymerase II-specific"/>
    <property type="evidence" value="ECO:0007669"/>
    <property type="project" value="InterPro"/>
</dbReference>
<keyword evidence="8" id="KW-1185">Reference proteome</keyword>
<dbReference type="Proteomes" id="UP001286456">
    <property type="component" value="Unassembled WGS sequence"/>
</dbReference>
<feature type="compositionally biased region" description="Basic and acidic residues" evidence="5">
    <location>
        <begin position="1"/>
        <end position="24"/>
    </location>
</feature>
<name>A0AAE0IDK6_9PEZI</name>
<dbReference type="Gene3D" id="4.10.240.10">
    <property type="entry name" value="Zn(2)-C6 fungal-type DNA-binding domain"/>
    <property type="match status" value="1"/>
</dbReference>
<protein>
    <submittedName>
        <fullName evidence="7">Fungal-specific transcription factor domain-containing protein</fullName>
    </submittedName>
</protein>
<evidence type="ECO:0000313" key="7">
    <source>
        <dbReference type="EMBL" id="KAK3323139.1"/>
    </source>
</evidence>
<organism evidence="7 8">
    <name type="scientific">Cercophora scortea</name>
    <dbReference type="NCBI Taxonomy" id="314031"/>
    <lineage>
        <taxon>Eukaryota</taxon>
        <taxon>Fungi</taxon>
        <taxon>Dikarya</taxon>
        <taxon>Ascomycota</taxon>
        <taxon>Pezizomycotina</taxon>
        <taxon>Sordariomycetes</taxon>
        <taxon>Sordariomycetidae</taxon>
        <taxon>Sordariales</taxon>
        <taxon>Lasiosphaeriaceae</taxon>
        <taxon>Cercophora</taxon>
    </lineage>
</organism>
<dbReference type="SUPFAM" id="SSF57701">
    <property type="entry name" value="Zn2/Cys6 DNA-binding domain"/>
    <property type="match status" value="1"/>
</dbReference>
<reference evidence="7" key="1">
    <citation type="journal article" date="2023" name="Mol. Phylogenet. Evol.">
        <title>Genome-scale phylogeny and comparative genomics of the fungal order Sordariales.</title>
        <authorList>
            <person name="Hensen N."/>
            <person name="Bonometti L."/>
            <person name="Westerberg I."/>
            <person name="Brannstrom I.O."/>
            <person name="Guillou S."/>
            <person name="Cros-Aarteil S."/>
            <person name="Calhoun S."/>
            <person name="Haridas S."/>
            <person name="Kuo A."/>
            <person name="Mondo S."/>
            <person name="Pangilinan J."/>
            <person name="Riley R."/>
            <person name="LaButti K."/>
            <person name="Andreopoulos B."/>
            <person name="Lipzen A."/>
            <person name="Chen C."/>
            <person name="Yan M."/>
            <person name="Daum C."/>
            <person name="Ng V."/>
            <person name="Clum A."/>
            <person name="Steindorff A."/>
            <person name="Ohm R.A."/>
            <person name="Martin F."/>
            <person name="Silar P."/>
            <person name="Natvig D.O."/>
            <person name="Lalanne C."/>
            <person name="Gautier V."/>
            <person name="Ament-Velasquez S.L."/>
            <person name="Kruys A."/>
            <person name="Hutchinson M.I."/>
            <person name="Powell A.J."/>
            <person name="Barry K."/>
            <person name="Miller A.N."/>
            <person name="Grigoriev I.V."/>
            <person name="Debuchy R."/>
            <person name="Gladieux P."/>
            <person name="Hiltunen Thoren M."/>
            <person name="Johannesson H."/>
        </authorList>
    </citation>
    <scope>NUCLEOTIDE SEQUENCE</scope>
    <source>
        <strain evidence="7">SMH4131-1</strain>
    </source>
</reference>
<dbReference type="InterPro" id="IPR051127">
    <property type="entry name" value="Fungal_SecMet_Regulators"/>
</dbReference>
<dbReference type="GO" id="GO:0006351">
    <property type="term" value="P:DNA-templated transcription"/>
    <property type="evidence" value="ECO:0007669"/>
    <property type="project" value="InterPro"/>
</dbReference>
<feature type="region of interest" description="Disordered" evidence="5">
    <location>
        <begin position="129"/>
        <end position="175"/>
    </location>
</feature>
<feature type="region of interest" description="Disordered" evidence="5">
    <location>
        <begin position="1"/>
        <end position="46"/>
    </location>
</feature>
<dbReference type="GO" id="GO:0000435">
    <property type="term" value="P:positive regulation of transcription from RNA polymerase II promoter by galactose"/>
    <property type="evidence" value="ECO:0007669"/>
    <property type="project" value="TreeGrafter"/>
</dbReference>
<evidence type="ECO:0000256" key="5">
    <source>
        <dbReference type="SAM" id="MobiDB-lite"/>
    </source>
</evidence>
<dbReference type="PANTHER" id="PTHR47424:SF3">
    <property type="entry name" value="REGULATORY PROTEIN GAL4"/>
    <property type="match status" value="1"/>
</dbReference>
<evidence type="ECO:0000259" key="6">
    <source>
        <dbReference type="SMART" id="SM00906"/>
    </source>
</evidence>
<dbReference type="GO" id="GO:0005634">
    <property type="term" value="C:nucleus"/>
    <property type="evidence" value="ECO:0007669"/>
    <property type="project" value="TreeGrafter"/>
</dbReference>
<evidence type="ECO:0000256" key="2">
    <source>
        <dbReference type="ARBA" id="ARBA00023125"/>
    </source>
</evidence>
<evidence type="ECO:0000256" key="4">
    <source>
        <dbReference type="ARBA" id="ARBA00023242"/>
    </source>
</evidence>
<keyword evidence="1" id="KW-0805">Transcription regulation</keyword>
<keyword evidence="2" id="KW-0238">DNA-binding</keyword>
<evidence type="ECO:0000256" key="1">
    <source>
        <dbReference type="ARBA" id="ARBA00023015"/>
    </source>
</evidence>
<dbReference type="GO" id="GO:0000978">
    <property type="term" value="F:RNA polymerase II cis-regulatory region sequence-specific DNA binding"/>
    <property type="evidence" value="ECO:0007669"/>
    <property type="project" value="TreeGrafter"/>
</dbReference>
<dbReference type="CDD" id="cd12148">
    <property type="entry name" value="fungal_TF_MHR"/>
    <property type="match status" value="1"/>
</dbReference>
<proteinExistence type="predicted"/>
<dbReference type="SMART" id="SM00906">
    <property type="entry name" value="Fungal_trans"/>
    <property type="match status" value="1"/>
</dbReference>
<dbReference type="EMBL" id="JAUEPO010000004">
    <property type="protein sequence ID" value="KAK3323139.1"/>
    <property type="molecule type" value="Genomic_DNA"/>
</dbReference>
<dbReference type="AlphaFoldDB" id="A0AAE0IDK6"/>
<dbReference type="InterPro" id="IPR036864">
    <property type="entry name" value="Zn2-C6_fun-type_DNA-bd_sf"/>
</dbReference>